<sequence>IAGKILARVLLNRLFDHLEHDYPMWLQSESGNSIHDICCSPAKGEMPSAAL</sequence>
<protein>
    <submittedName>
        <fullName evidence="1">Uncharacterized protein</fullName>
    </submittedName>
</protein>
<proteinExistence type="predicted"/>
<reference evidence="1" key="1">
    <citation type="submission" date="2014-12" db="EMBL/GenBank/DDBJ databases">
        <title>Insight into the proteome of Arion vulgaris.</title>
        <authorList>
            <person name="Aradska J."/>
            <person name="Bulat T."/>
            <person name="Smidak R."/>
            <person name="Sarate P."/>
            <person name="Gangsoo J."/>
            <person name="Sialana F."/>
            <person name="Bilban M."/>
            <person name="Lubec G."/>
        </authorList>
    </citation>
    <scope>NUCLEOTIDE SEQUENCE</scope>
    <source>
        <tissue evidence="1">Skin</tissue>
    </source>
</reference>
<accession>A0A0B6XX20</accession>
<gene>
    <name evidence="1" type="primary">ORF2396</name>
</gene>
<feature type="non-terminal residue" evidence="1">
    <location>
        <position position="1"/>
    </location>
</feature>
<dbReference type="EMBL" id="HACG01000975">
    <property type="protein sequence ID" value="CEK47840.1"/>
    <property type="molecule type" value="Transcribed_RNA"/>
</dbReference>
<evidence type="ECO:0000313" key="1">
    <source>
        <dbReference type="EMBL" id="CEK47840.1"/>
    </source>
</evidence>
<name>A0A0B6XX20_9EUPU</name>
<dbReference type="AlphaFoldDB" id="A0A0B6XX20"/>
<organism evidence="1">
    <name type="scientific">Arion vulgaris</name>
    <dbReference type="NCBI Taxonomy" id="1028688"/>
    <lineage>
        <taxon>Eukaryota</taxon>
        <taxon>Metazoa</taxon>
        <taxon>Spiralia</taxon>
        <taxon>Lophotrochozoa</taxon>
        <taxon>Mollusca</taxon>
        <taxon>Gastropoda</taxon>
        <taxon>Heterobranchia</taxon>
        <taxon>Euthyneura</taxon>
        <taxon>Panpulmonata</taxon>
        <taxon>Eupulmonata</taxon>
        <taxon>Stylommatophora</taxon>
        <taxon>Helicina</taxon>
        <taxon>Arionoidea</taxon>
        <taxon>Arionidae</taxon>
        <taxon>Arion</taxon>
    </lineage>
</organism>